<reference evidence="1" key="1">
    <citation type="submission" date="2022-08" db="EMBL/GenBank/DDBJ databases">
        <title>Genome Sequence of Fusarium decemcellulare.</title>
        <authorList>
            <person name="Buettner E."/>
        </authorList>
    </citation>
    <scope>NUCLEOTIDE SEQUENCE</scope>
    <source>
        <strain evidence="1">Babe19</strain>
    </source>
</reference>
<evidence type="ECO:0000313" key="2">
    <source>
        <dbReference type="Proteomes" id="UP001148629"/>
    </source>
</evidence>
<organism evidence="1 2">
    <name type="scientific">Fusarium decemcellulare</name>
    <dbReference type="NCBI Taxonomy" id="57161"/>
    <lineage>
        <taxon>Eukaryota</taxon>
        <taxon>Fungi</taxon>
        <taxon>Dikarya</taxon>
        <taxon>Ascomycota</taxon>
        <taxon>Pezizomycotina</taxon>
        <taxon>Sordariomycetes</taxon>
        <taxon>Hypocreomycetidae</taxon>
        <taxon>Hypocreales</taxon>
        <taxon>Nectriaceae</taxon>
        <taxon>Fusarium</taxon>
        <taxon>Fusarium decemcellulare species complex</taxon>
    </lineage>
</organism>
<dbReference type="EMBL" id="JANRMS010000945">
    <property type="protein sequence ID" value="KAJ3532595.1"/>
    <property type="molecule type" value="Genomic_DNA"/>
</dbReference>
<sequence length="910" mass="101072">MSATVTISQSPVQVRAQSDDLELRSTHDDTEFNRVYVPVYSKFSNAQKRSITAFLAFCGVLATTSTTSILTAIPEIVETFHTNATVISVSNAVYLLFMGFSAYVGSTGLFFLSSLGTALAPSLPLFFVFRALTACQGSAFLVLGSSCISDIYHPTERATSLGWFLTGVMVGPAFGPVLGGIIVTFTSWRVIFWLQMSFGGLAALMAIFLLHETIQQPRFAEIKGRKRRDIAVTLWKWTNPVGLLKLWGQKNLLCVSLASAALVWNMYSLLTPIRIVLNPRLNLTSPLESAMLYIAPGTGYVVGTLIGGRWADWVVRSWMRKRGVRIPEDRLRSSLLFLGVILPGSMLLYGWTVDQRIGSIPLPVICMFFQGVAQLAAFPSLNTYILDVMQHRSGQASASHYLMRYLFAGSATASCLPMIDSIGVGWTSTISSVMVFLCAGSRKLACDGKQPACSQCILRRVACSGYRQDFVFVNRVSSKMRNRAELKDDNQSVQENQTKALSNSNEPHVWPTGSYQLAWFGGTGAPLERRCCSELEDDIQFIVRQYNPVNRSVLAGSNPHHNQICGAWVEVLPVIFAPQRNEQFLSSTLKTFATALRYHSPGSDMCQHKMLKMYCDSLDQMGRALKEARGAFNIEHATAIMCLALTDSMIPSLKSDWMVHVKGFEDLAERIGPETFSNGIWHKLFIGFKPLLLISSILNRRKTFLAREEWITIPLRGQPTSTMQLLLNKASELPALLERYDNIKDFTDSSPVTVIKQLWDGFRNVLNSLQDWKLILQSQAPSPLVWLSPNPGHLFPLAPNVLWFPNIMTANSLTYCWAFEIVAMKHMDILGRAITAKLGCHQSSSLGALSDSTGDKAIAALAEMICDSMPYLLQPEMGLYGPGSAFFTLITALRVFRSEPDHYRLQLSRY</sequence>
<name>A0ACC1S5J3_9HYPO</name>
<evidence type="ECO:0000313" key="1">
    <source>
        <dbReference type="EMBL" id="KAJ3532595.1"/>
    </source>
</evidence>
<gene>
    <name evidence="1" type="ORF">NM208_g8371</name>
</gene>
<protein>
    <submittedName>
        <fullName evidence="1">Uncharacterized protein</fullName>
    </submittedName>
</protein>
<proteinExistence type="predicted"/>
<dbReference type="Proteomes" id="UP001148629">
    <property type="component" value="Unassembled WGS sequence"/>
</dbReference>
<comment type="caution">
    <text evidence="1">The sequence shown here is derived from an EMBL/GenBank/DDBJ whole genome shotgun (WGS) entry which is preliminary data.</text>
</comment>
<accession>A0ACC1S5J3</accession>
<keyword evidence="2" id="KW-1185">Reference proteome</keyword>